<sequence length="105" mass="12339">MERFLECGDEFLEEHDYKSLDLDILGKNSLYQMICVAFTSKGKKQLAKDLILDQTYENMKKRQKAVQELANMPEFVVQLETSGLLIPHQKRMELTIGLRVFKHYQ</sequence>
<reference evidence="1" key="1">
    <citation type="submission" date="2022-07" db="EMBL/GenBank/DDBJ databases">
        <title>Faecal culturing of patients with breast cancer.</title>
        <authorList>
            <person name="Teng N.M.Y."/>
            <person name="Kiu R."/>
            <person name="Evans R."/>
            <person name="Baker D.J."/>
            <person name="Zenner C."/>
            <person name="Robinson S.D."/>
            <person name="Hall L.J."/>
        </authorList>
    </citation>
    <scope>NUCLEOTIDE SEQUENCE</scope>
    <source>
        <strain evidence="1">LH1062</strain>
    </source>
</reference>
<organism evidence="1 2">
    <name type="scientific">Allocoprobacillus halotolerans</name>
    <dbReference type="NCBI Taxonomy" id="2944914"/>
    <lineage>
        <taxon>Bacteria</taxon>
        <taxon>Bacillati</taxon>
        <taxon>Bacillota</taxon>
        <taxon>Erysipelotrichia</taxon>
        <taxon>Erysipelotrichales</taxon>
        <taxon>Erysipelotrichaceae</taxon>
        <taxon>Allocoprobacillus</taxon>
    </lineage>
</organism>
<dbReference type="RefSeq" id="WP_290139460.1">
    <property type="nucleotide sequence ID" value="NZ_CP101620.1"/>
</dbReference>
<evidence type="ECO:0000313" key="1">
    <source>
        <dbReference type="EMBL" id="UTY38811.1"/>
    </source>
</evidence>
<gene>
    <name evidence="1" type="ORF">NMU03_14620</name>
</gene>
<keyword evidence="2" id="KW-1185">Reference proteome</keyword>
<dbReference type="Proteomes" id="UP001060112">
    <property type="component" value="Chromosome"/>
</dbReference>
<dbReference type="EMBL" id="CP101620">
    <property type="protein sequence ID" value="UTY38811.1"/>
    <property type="molecule type" value="Genomic_DNA"/>
</dbReference>
<evidence type="ECO:0000313" key="2">
    <source>
        <dbReference type="Proteomes" id="UP001060112"/>
    </source>
</evidence>
<protein>
    <submittedName>
        <fullName evidence="1">Uncharacterized protein</fullName>
    </submittedName>
</protein>
<name>A0ABY5I0H1_9FIRM</name>
<proteinExistence type="predicted"/>
<accession>A0ABY5I0H1</accession>